<reference evidence="2 3" key="1">
    <citation type="journal article" date="2024" name="Chem. Sci.">
        <title>Discovery of megapolipeptins by genome mining of a Burkholderiales bacteria collection.</title>
        <authorList>
            <person name="Paulo B.S."/>
            <person name="Recchia M.J.J."/>
            <person name="Lee S."/>
            <person name="Fergusson C.H."/>
            <person name="Romanowski S.B."/>
            <person name="Hernandez A."/>
            <person name="Krull N."/>
            <person name="Liu D.Y."/>
            <person name="Cavanagh H."/>
            <person name="Bos A."/>
            <person name="Gray C.A."/>
            <person name="Murphy B.T."/>
            <person name="Linington R.G."/>
            <person name="Eustaquio A.S."/>
        </authorList>
    </citation>
    <scope>NUCLEOTIDE SEQUENCE [LARGE SCALE GENOMIC DNA]</scope>
    <source>
        <strain evidence="2 3">RL17-350-BIC-E</strain>
    </source>
</reference>
<accession>A0ABW9EF88</accession>
<proteinExistence type="predicted"/>
<dbReference type="EMBL" id="JAQQCL010000010">
    <property type="protein sequence ID" value="MFM0717790.1"/>
    <property type="molecule type" value="Genomic_DNA"/>
</dbReference>
<evidence type="ECO:0000313" key="3">
    <source>
        <dbReference type="Proteomes" id="UP001629392"/>
    </source>
</evidence>
<sequence>MTSPDAIKATLDALRRVREIRHRKAAIDRMRQHRVTEQTAQSVADARARMVRELAARHALAQRVTSDAGQARMSPRALQDTVFEDLSRMRAAGLAHEEAQRAGERHRREEGRLAQLQTRLNRAQASLDKLERVANDTGRGALRAQQAREDDEADEAALRRHGTAAASLLDDAHTANDEPWSPRGGDRDTDGR</sequence>
<evidence type="ECO:0000313" key="2">
    <source>
        <dbReference type="EMBL" id="MFM0717790.1"/>
    </source>
</evidence>
<name>A0ABW9EF88_9BURK</name>
<keyword evidence="3" id="KW-1185">Reference proteome</keyword>
<evidence type="ECO:0008006" key="4">
    <source>
        <dbReference type="Google" id="ProtNLM"/>
    </source>
</evidence>
<gene>
    <name evidence="2" type="ORF">PQQ73_15775</name>
</gene>
<comment type="caution">
    <text evidence="2">The sequence shown here is derived from an EMBL/GenBank/DDBJ whole genome shotgun (WGS) entry which is preliminary data.</text>
</comment>
<feature type="region of interest" description="Disordered" evidence="1">
    <location>
        <begin position="129"/>
        <end position="192"/>
    </location>
</feature>
<protein>
    <recommendedName>
        <fullName evidence="4">Type III secretion protein</fullName>
    </recommendedName>
</protein>
<evidence type="ECO:0000256" key="1">
    <source>
        <dbReference type="SAM" id="MobiDB-lite"/>
    </source>
</evidence>
<organism evidence="2 3">
    <name type="scientific">Paraburkholderia strydomiana</name>
    <dbReference type="NCBI Taxonomy" id="1245417"/>
    <lineage>
        <taxon>Bacteria</taxon>
        <taxon>Pseudomonadati</taxon>
        <taxon>Pseudomonadota</taxon>
        <taxon>Betaproteobacteria</taxon>
        <taxon>Burkholderiales</taxon>
        <taxon>Burkholderiaceae</taxon>
        <taxon>Paraburkholderia</taxon>
    </lineage>
</organism>
<dbReference type="RefSeq" id="WP_408153592.1">
    <property type="nucleotide sequence ID" value="NZ_JAQQCL010000010.1"/>
</dbReference>
<dbReference type="Proteomes" id="UP001629392">
    <property type="component" value="Unassembled WGS sequence"/>
</dbReference>